<evidence type="ECO:0000313" key="4">
    <source>
        <dbReference type="EMBL" id="MBA3927633.1"/>
    </source>
</evidence>
<accession>A0A7W1YHF2</accession>
<comment type="caution">
    <text evidence="4">The sequence shown here is derived from an EMBL/GenBank/DDBJ whole genome shotgun (WGS) entry which is preliminary data.</text>
</comment>
<feature type="domain" description="Pesticidal crystal protein Cry1Aa" evidence="2">
    <location>
        <begin position="694"/>
        <end position="755"/>
    </location>
</feature>
<sequence length="1168" mass="122185">MKKQDLLKKGTSIALVATIVGSQLLATVPYNVFAAENVAGTSTQALPYYGVTVSTWPELRAALTSAVVTDVYMDADITIGETTNITATTKNVHGNGHTLNADLNQLKLTTPNAVGLMEDLKITNTDIYGLFWGDAAGLEVTYKNIDHNGNQMIYLPSGELIIEGTVSSTSTVQEVFQGKKLTITDNADVNFVSTTKDRSVSPITFLSANGGLYVGKNANVKVRSYAATIYGGTNSTLINYGNMDLESENFQAIHLADKSTMYFQSGSVLKAVSGDTVEEAVEATGGSIFVESGATFEVEGNGTQGAVIAGDTLKLAEGSNFSITNFNPAGAVFGSYNSPLDVTLQSNKGVNTWDRGTVTNTSPTATYPGLITSQFTLSGYTKAVSQTNLTSNNSQFTSAYKTGETGKIVGGSFAVNDQNTARDAVDALFTDTTKTTIKTTTTQTTIDAAQTLVNKITDTTLKAELQKDIDNAQNLLNAKNELVKQTTANTAVKELFTNNDPASNSIKTTTNQKAIDDAQKTIDALAPGSVKTGLQADLDKAQSLLDARNQQAADDQAQKAVAGYAVNQLFVNNTPSSDAIKASTDQDAIDNAQAEIDKIKDPALKVDLQKDLDRAQELLDQRNATSQAGQDAAKKAVDELFNNNTPSSNAIKPATNQAAIDAAQALVNKVTDPTTKAALQANVDKAQSLLDAKNAARKAVDELFNNNTPSSNAIKPATNQAAIDAAQALVNKVTDPTTKAALQADVDKAQSLLDAKNATAAEKAKQDAARTAVNALFNNNTPSSNAIKPVTDQAAIDAAQALVNKVTDPAVKAALQADVDKAQSLLDAKNTALTKPVLNAYHITDEYITGKVDANTATVELYINGVRTKISTPTNGEFKLYAQGFGLKVGDTFEVRPVDAKGTKGPAATGTVLGAALNLTTNDAGLSSTTVTGTVGAGVTSVRLSIDGTIVKVGQINADGTYSIATNNLIKPSSKVEVVGYVDKTEMVRKAVNIVNDEKPVLGALTVDDDAVKGSVTAGSAVGFRVSINGVATKTGTIAADGTFQSSIGKQPLGTVVKIEVRDSAGYNSYRTASVTVTPSAVAKLAAPTLTKMDGSYIVGTAPKGTESIVVYEDGVAVRTQNVSTMTTNSDGSFTFKAYVASSASSIQVQAKNSDKRMNSDLSAAFKK</sequence>
<gene>
    <name evidence="4" type="ORF">HPK16_14940</name>
</gene>
<dbReference type="Pfam" id="PF20585">
    <property type="entry name" value="Pectate_lyase_5"/>
    <property type="match status" value="1"/>
</dbReference>
<dbReference type="Pfam" id="PF20622">
    <property type="entry name" value="Big_15"/>
    <property type="match status" value="1"/>
</dbReference>
<feature type="coiled-coil region" evidence="1">
    <location>
        <begin position="462"/>
        <end position="489"/>
    </location>
</feature>
<evidence type="ECO:0000259" key="2">
    <source>
        <dbReference type="Pfam" id="PF18449"/>
    </source>
</evidence>
<reference evidence="4 5" key="1">
    <citation type="submission" date="2020-08" db="EMBL/GenBank/DDBJ databases">
        <title>Listeria ohnekaius sp. nov. and Listeria portnoyii sp. nov. isolated from non-agricultural and natural environments.</title>
        <authorList>
            <person name="Weller D."/>
            <person name="Belias A.M."/>
            <person name="Liao J."/>
            <person name="Guo S."/>
            <person name="Orsi R.H."/>
            <person name="Wiedmann M."/>
        </authorList>
    </citation>
    <scope>NUCLEOTIDE SEQUENCE [LARGE SCALE GENOMIC DNA]</scope>
    <source>
        <strain evidence="4 5">FSL W9-0585</strain>
    </source>
</reference>
<dbReference type="Pfam" id="PF18449">
    <property type="entry name" value="Endotoxin_C2"/>
    <property type="match status" value="6"/>
</dbReference>
<evidence type="ECO:0000256" key="1">
    <source>
        <dbReference type="SAM" id="Coils"/>
    </source>
</evidence>
<dbReference type="InterPro" id="IPR046776">
    <property type="entry name" value="Pectate_lyase_5"/>
</dbReference>
<name>A0A7W1YHF2_9LIST</name>
<feature type="domain" description="Pesticidal crystal protein Cry1Aa" evidence="2">
    <location>
        <begin position="417"/>
        <end position="478"/>
    </location>
</feature>
<dbReference type="InterPro" id="IPR046746">
    <property type="entry name" value="Big_15"/>
</dbReference>
<keyword evidence="1" id="KW-0175">Coiled coil</keyword>
<evidence type="ECO:0008006" key="6">
    <source>
        <dbReference type="Google" id="ProtNLM"/>
    </source>
</evidence>
<dbReference type="InterPro" id="IPR054544">
    <property type="entry name" value="Pest_crys_Cry1Aa_dom-IV"/>
</dbReference>
<dbReference type="EMBL" id="JABJVM010000022">
    <property type="protein sequence ID" value="MBA3927633.1"/>
    <property type="molecule type" value="Genomic_DNA"/>
</dbReference>
<protein>
    <recommendedName>
        <fullName evidence="6">Bacterial Ig domain-containing protein</fullName>
    </recommendedName>
</protein>
<keyword evidence="5" id="KW-1185">Reference proteome</keyword>
<dbReference type="AlphaFoldDB" id="A0A7W1YHF2"/>
<feature type="domain" description="Pesticidal crystal protein Cry1Aa" evidence="2">
    <location>
        <begin position="560"/>
        <end position="621"/>
    </location>
</feature>
<evidence type="ECO:0000259" key="3">
    <source>
        <dbReference type="Pfam" id="PF20622"/>
    </source>
</evidence>
<feature type="domain" description="Pesticidal crystal protein Cry1Aa" evidence="2">
    <location>
        <begin position="765"/>
        <end position="828"/>
    </location>
</feature>
<feature type="domain" description="Pesticidal crystal protein Cry1Aa" evidence="2">
    <location>
        <begin position="630"/>
        <end position="692"/>
    </location>
</feature>
<feature type="domain" description="Bacterial Ig" evidence="3">
    <location>
        <begin position="839"/>
        <end position="903"/>
    </location>
</feature>
<organism evidence="4 5">
    <name type="scientific">Listeria rustica</name>
    <dbReference type="NCBI Taxonomy" id="2713503"/>
    <lineage>
        <taxon>Bacteria</taxon>
        <taxon>Bacillati</taxon>
        <taxon>Bacillota</taxon>
        <taxon>Bacilli</taxon>
        <taxon>Bacillales</taxon>
        <taxon>Listeriaceae</taxon>
        <taxon>Listeria</taxon>
    </lineage>
</organism>
<dbReference type="RefSeq" id="WP_181677713.1">
    <property type="nucleotide sequence ID" value="NZ_JABJVM010000022.1"/>
</dbReference>
<dbReference type="Proteomes" id="UP000548787">
    <property type="component" value="Unassembled WGS sequence"/>
</dbReference>
<feature type="domain" description="Pesticidal crystal protein Cry1Aa" evidence="2">
    <location>
        <begin position="484"/>
        <end position="547"/>
    </location>
</feature>
<evidence type="ECO:0000313" key="5">
    <source>
        <dbReference type="Proteomes" id="UP000548787"/>
    </source>
</evidence>
<proteinExistence type="predicted"/>